<dbReference type="PROSITE" id="PS00923">
    <property type="entry name" value="ASP_GLU_RACEMASE_1"/>
    <property type="match status" value="1"/>
</dbReference>
<sequence>MAQRVCIGVFDSGAGGLGILFECLRLSHGVRYFYLSDEAHAPYGSRTEQEIAAYVREGLQIFEALGVDAAVLACNTATAACVEEMRRAFPFPVVGTEPAVRLAERAGCKHALVLVTPRTAQCARFHALLARERDRFTVFSPPRLASAVERFVTEGERFPLSDHLPRGTFDGVVLGCTHYTLVKDEIAAFYASPVFDGNPGTARRVLSLAGRDGQPPAGIFDHRKGGLTTNKRSAQECEPTTKNEVFFLNSPKIYIKLHDEHMFSTRFPSKTVIFSQMSENFFDFSQKKWS</sequence>
<dbReference type="EMBL" id="DXAJ01000100">
    <property type="protein sequence ID" value="HJA03034.1"/>
    <property type="molecule type" value="Genomic_DNA"/>
</dbReference>
<evidence type="ECO:0000313" key="2">
    <source>
        <dbReference type="EMBL" id="HJA03034.1"/>
    </source>
</evidence>
<dbReference type="PANTHER" id="PTHR21198">
    <property type="entry name" value="GLUTAMATE RACEMASE"/>
    <property type="match status" value="1"/>
</dbReference>
<evidence type="ECO:0000256" key="1">
    <source>
        <dbReference type="ARBA" id="ARBA00023235"/>
    </source>
</evidence>
<gene>
    <name evidence="2" type="ORF">H9797_06660</name>
</gene>
<dbReference type="GO" id="GO:0047661">
    <property type="term" value="F:amino-acid racemase activity"/>
    <property type="evidence" value="ECO:0007669"/>
    <property type="project" value="InterPro"/>
</dbReference>
<proteinExistence type="predicted"/>
<dbReference type="Pfam" id="PF01177">
    <property type="entry name" value="Asp_Glu_race"/>
    <property type="match status" value="1"/>
</dbReference>
<dbReference type="PANTHER" id="PTHR21198:SF3">
    <property type="entry name" value="GLUTAMATE RACEMASE"/>
    <property type="match status" value="1"/>
</dbReference>
<reference evidence="2" key="2">
    <citation type="submission" date="2021-04" db="EMBL/GenBank/DDBJ databases">
        <authorList>
            <person name="Gilroy R."/>
        </authorList>
    </citation>
    <scope>NUCLEOTIDE SEQUENCE</scope>
    <source>
        <strain evidence="2">CHK156-179</strain>
    </source>
</reference>
<accession>A0A9D2H3D6</accession>
<evidence type="ECO:0000313" key="3">
    <source>
        <dbReference type="Proteomes" id="UP000824221"/>
    </source>
</evidence>
<dbReference type="Gene3D" id="3.40.50.1860">
    <property type="match status" value="2"/>
</dbReference>
<keyword evidence="1" id="KW-0413">Isomerase</keyword>
<dbReference type="InterPro" id="IPR015942">
    <property type="entry name" value="Asp/Glu/hydantoin_racemase"/>
</dbReference>
<dbReference type="InterPro" id="IPR001920">
    <property type="entry name" value="Asp/Glu_race"/>
</dbReference>
<reference evidence="2" key="1">
    <citation type="journal article" date="2021" name="PeerJ">
        <title>Extensive microbial diversity within the chicken gut microbiome revealed by metagenomics and culture.</title>
        <authorList>
            <person name="Gilroy R."/>
            <person name="Ravi A."/>
            <person name="Getino M."/>
            <person name="Pursley I."/>
            <person name="Horton D.L."/>
            <person name="Alikhan N.F."/>
            <person name="Baker D."/>
            <person name="Gharbi K."/>
            <person name="Hall N."/>
            <person name="Watson M."/>
            <person name="Adriaenssens E.M."/>
            <person name="Foster-Nyarko E."/>
            <person name="Jarju S."/>
            <person name="Secka A."/>
            <person name="Antonio M."/>
            <person name="Oren A."/>
            <person name="Chaudhuri R.R."/>
            <person name="La Ragione R."/>
            <person name="Hildebrand F."/>
            <person name="Pallen M.J."/>
        </authorList>
    </citation>
    <scope>NUCLEOTIDE SEQUENCE</scope>
    <source>
        <strain evidence="2">CHK156-179</strain>
    </source>
</reference>
<dbReference type="SUPFAM" id="SSF53681">
    <property type="entry name" value="Aspartate/glutamate racemase"/>
    <property type="match status" value="2"/>
</dbReference>
<protein>
    <submittedName>
        <fullName evidence="2">Aspartate/glutamate racemase family protein</fullName>
    </submittedName>
</protein>
<name>A0A9D2H3D6_9FIRM</name>
<dbReference type="InterPro" id="IPR018187">
    <property type="entry name" value="Asp/Glu_racemase_AS_1"/>
</dbReference>
<dbReference type="Proteomes" id="UP000824221">
    <property type="component" value="Unassembled WGS sequence"/>
</dbReference>
<organism evidence="2 3">
    <name type="scientific">Candidatus Gallimonas gallistercoris</name>
    <dbReference type="NCBI Taxonomy" id="2838602"/>
    <lineage>
        <taxon>Bacteria</taxon>
        <taxon>Bacillati</taxon>
        <taxon>Bacillota</taxon>
        <taxon>Clostridia</taxon>
        <taxon>Candidatus Gallimonas</taxon>
    </lineage>
</organism>
<dbReference type="AlphaFoldDB" id="A0A9D2H3D6"/>
<comment type="caution">
    <text evidence="2">The sequence shown here is derived from an EMBL/GenBank/DDBJ whole genome shotgun (WGS) entry which is preliminary data.</text>
</comment>